<evidence type="ECO:0000256" key="2">
    <source>
        <dbReference type="RuleBase" id="RU362039"/>
    </source>
</evidence>
<dbReference type="InterPro" id="IPR000979">
    <property type="entry name" value="Phosphodiesterase_MJ0936/Vps29"/>
</dbReference>
<comment type="similarity">
    <text evidence="1 2">Belongs to the metallophosphoesterase superfamily. YfcE family.</text>
</comment>
<accession>A0A846ZBQ3</accession>
<dbReference type="InterPro" id="IPR024654">
    <property type="entry name" value="Calcineurin-like_PHP_lpxH"/>
</dbReference>
<dbReference type="SUPFAM" id="SSF56300">
    <property type="entry name" value="Metallo-dependent phosphatases"/>
    <property type="match status" value="1"/>
</dbReference>
<feature type="domain" description="Calcineurin-like phosphoesterase" evidence="3">
    <location>
        <begin position="3"/>
        <end position="154"/>
    </location>
</feature>
<name>A0A846ZBQ3_9LACO</name>
<evidence type="ECO:0000256" key="1">
    <source>
        <dbReference type="ARBA" id="ARBA00008950"/>
    </source>
</evidence>
<organism evidence="4 5">
    <name type="scientific">Leuconostoc holzapfelii</name>
    <dbReference type="NCBI Taxonomy" id="434464"/>
    <lineage>
        <taxon>Bacteria</taxon>
        <taxon>Bacillati</taxon>
        <taxon>Bacillota</taxon>
        <taxon>Bacilli</taxon>
        <taxon>Lactobacillales</taxon>
        <taxon>Lactobacillaceae</taxon>
        <taxon>Leuconostoc</taxon>
    </lineage>
</organism>
<dbReference type="InterPro" id="IPR029052">
    <property type="entry name" value="Metallo-depent_PP-like"/>
</dbReference>
<dbReference type="GO" id="GO:0046872">
    <property type="term" value="F:metal ion binding"/>
    <property type="evidence" value="ECO:0007669"/>
    <property type="project" value="UniProtKB-KW"/>
</dbReference>
<sequence length="178" mass="19585">MAKFLIVSDTHGDRDIIADIFDHWRDAVDGLFYNGDSELSANDDVFDGVSTVIGNMDDDPEFVAARATTLAGVTFFQTHGHLYQATQFNAWANLKLMAAAAHDAHAQVALFGHTHLEGAVMFEDVLFINPGSIRLPKGPHADLGGTYAVLTVTDQAYQVRFYNRVHQLLPQLSVDVPR</sequence>
<dbReference type="AlphaFoldDB" id="A0A846ZBQ3"/>
<evidence type="ECO:0000259" key="3">
    <source>
        <dbReference type="Pfam" id="PF12850"/>
    </source>
</evidence>
<dbReference type="NCBIfam" id="TIGR00040">
    <property type="entry name" value="yfcE"/>
    <property type="match status" value="1"/>
</dbReference>
<comment type="caution">
    <text evidence="4">The sequence shown here is derived from an EMBL/GenBank/DDBJ whole genome shotgun (WGS) entry which is preliminary data.</text>
</comment>
<dbReference type="Gene3D" id="3.60.21.10">
    <property type="match status" value="1"/>
</dbReference>
<dbReference type="PANTHER" id="PTHR11124">
    <property type="entry name" value="VACUOLAR SORTING PROTEIN VPS29"/>
    <property type="match status" value="1"/>
</dbReference>
<evidence type="ECO:0000313" key="5">
    <source>
        <dbReference type="Proteomes" id="UP000590460"/>
    </source>
</evidence>
<dbReference type="EMBL" id="JAAXPO010000003">
    <property type="protein sequence ID" value="NKZ18228.1"/>
    <property type="molecule type" value="Genomic_DNA"/>
</dbReference>
<dbReference type="GO" id="GO:0016787">
    <property type="term" value="F:hydrolase activity"/>
    <property type="evidence" value="ECO:0007669"/>
    <property type="project" value="UniProtKB-UniRule"/>
</dbReference>
<protein>
    <recommendedName>
        <fullName evidence="2">Phosphoesterase</fullName>
        <ecNumber evidence="2">3.1.4.-</ecNumber>
    </recommendedName>
</protein>
<dbReference type="Pfam" id="PF12850">
    <property type="entry name" value="Metallophos_2"/>
    <property type="match status" value="1"/>
</dbReference>
<keyword evidence="2" id="KW-0479">Metal-binding</keyword>
<proteinExistence type="inferred from homology"/>
<reference evidence="4 5" key="1">
    <citation type="submission" date="2020-04" db="EMBL/GenBank/DDBJ databases">
        <title>MicrobeNet Type strains.</title>
        <authorList>
            <person name="Nicholson A.C."/>
        </authorList>
    </citation>
    <scope>NUCLEOTIDE SEQUENCE [LARGE SCALE GENOMIC DNA]</scope>
    <source>
        <strain evidence="4 5">CCUG 54536</strain>
    </source>
</reference>
<dbReference type="RefSeq" id="WP_168676468.1">
    <property type="nucleotide sequence ID" value="NZ_BPKV01000004.1"/>
</dbReference>
<comment type="cofactor">
    <cofactor evidence="2">
        <name>a divalent metal cation</name>
        <dbReference type="ChEBI" id="CHEBI:60240"/>
    </cofactor>
</comment>
<gene>
    <name evidence="4" type="ORF">HF966_03445</name>
</gene>
<dbReference type="EC" id="3.1.4.-" evidence="2"/>
<dbReference type="Proteomes" id="UP000590460">
    <property type="component" value="Unassembled WGS sequence"/>
</dbReference>
<evidence type="ECO:0000313" key="4">
    <source>
        <dbReference type="EMBL" id="NKZ18228.1"/>
    </source>
</evidence>